<dbReference type="PATRIC" id="fig|706587.4.peg.150"/>
<dbReference type="Proteomes" id="UP000006055">
    <property type="component" value="Chromosome"/>
</dbReference>
<dbReference type="eggNOG" id="COG1793">
    <property type="taxonomic scope" value="Bacteria"/>
</dbReference>
<dbReference type="NCBIfam" id="TIGR02779">
    <property type="entry name" value="NHEJ_ligase_lig"/>
    <property type="match status" value="1"/>
</dbReference>
<feature type="compositionally biased region" description="Basic and acidic residues" evidence="5">
    <location>
        <begin position="7"/>
        <end position="16"/>
    </location>
</feature>
<comment type="similarity">
    <text evidence="1">Belongs to the ATP-dependent DNA ligase family.</text>
</comment>
<dbReference type="OrthoDB" id="9802472at2"/>
<dbReference type="Pfam" id="PF01068">
    <property type="entry name" value="DNA_ligase_A_M"/>
    <property type="match status" value="1"/>
</dbReference>
<dbReference type="NCBIfam" id="TIGR02777">
    <property type="entry name" value="LigD_PE_dom"/>
    <property type="match status" value="1"/>
</dbReference>
<keyword evidence="8" id="KW-1185">Reference proteome</keyword>
<comment type="catalytic activity">
    <reaction evidence="4">
        <text>ATP + (deoxyribonucleotide)n-3'-hydroxyl + 5'-phospho-(deoxyribonucleotide)m = (deoxyribonucleotide)n+m + AMP + diphosphate.</text>
        <dbReference type="EC" id="6.5.1.1"/>
    </reaction>
</comment>
<dbReference type="PANTHER" id="PTHR45674">
    <property type="entry name" value="DNA LIGASE 1/3 FAMILY MEMBER"/>
    <property type="match status" value="1"/>
</dbReference>
<dbReference type="Gene3D" id="3.30.470.30">
    <property type="entry name" value="DNA ligase/mRNA capping enzyme"/>
    <property type="match status" value="1"/>
</dbReference>
<dbReference type="Pfam" id="PF04679">
    <property type="entry name" value="DNA_ligase_A_C"/>
    <property type="match status" value="1"/>
</dbReference>
<dbReference type="InterPro" id="IPR012310">
    <property type="entry name" value="DNA_ligase_ATP-dep_cent"/>
</dbReference>
<organism evidence="7 8">
    <name type="scientific">Desulfomonile tiedjei (strain ATCC 49306 / DSM 6799 / DCB-1)</name>
    <dbReference type="NCBI Taxonomy" id="706587"/>
    <lineage>
        <taxon>Bacteria</taxon>
        <taxon>Pseudomonadati</taxon>
        <taxon>Thermodesulfobacteriota</taxon>
        <taxon>Desulfomonilia</taxon>
        <taxon>Desulfomonilales</taxon>
        <taxon>Desulfomonilaceae</taxon>
        <taxon>Desulfomonile</taxon>
    </lineage>
</organism>
<dbReference type="GO" id="GO:0005524">
    <property type="term" value="F:ATP binding"/>
    <property type="evidence" value="ECO:0007669"/>
    <property type="project" value="InterPro"/>
</dbReference>
<proteinExistence type="inferred from homology"/>
<dbReference type="Pfam" id="PF13298">
    <property type="entry name" value="LigD_N"/>
    <property type="match status" value="1"/>
</dbReference>
<evidence type="ECO:0000256" key="3">
    <source>
        <dbReference type="ARBA" id="ARBA00022598"/>
    </source>
</evidence>
<evidence type="ECO:0000256" key="5">
    <source>
        <dbReference type="SAM" id="MobiDB-lite"/>
    </source>
</evidence>
<dbReference type="EMBL" id="CP003360">
    <property type="protein sequence ID" value="AFM22879.1"/>
    <property type="molecule type" value="Genomic_DNA"/>
</dbReference>
<keyword evidence="3 7" id="KW-0436">Ligase</keyword>
<dbReference type="KEGG" id="dti:Desti_0132"/>
<dbReference type="PROSITE" id="PS00333">
    <property type="entry name" value="DNA_LIGASE_A2"/>
    <property type="match status" value="1"/>
</dbReference>
<name>I4BZY8_DESTA</name>
<dbReference type="InterPro" id="IPR014146">
    <property type="entry name" value="LigD_ligase_dom"/>
</dbReference>
<dbReference type="STRING" id="706587.Desti_0132"/>
<dbReference type="InterPro" id="IPR012309">
    <property type="entry name" value="DNA_ligase_ATP-dep_C"/>
</dbReference>
<dbReference type="GO" id="GO:0006310">
    <property type="term" value="P:DNA recombination"/>
    <property type="evidence" value="ECO:0007669"/>
    <property type="project" value="InterPro"/>
</dbReference>
<dbReference type="CDD" id="cd07971">
    <property type="entry name" value="OBF_DNA_ligase_LigD"/>
    <property type="match status" value="1"/>
</dbReference>
<dbReference type="Gene3D" id="2.40.50.140">
    <property type="entry name" value="Nucleic acid-binding proteins"/>
    <property type="match status" value="1"/>
</dbReference>
<evidence type="ECO:0000256" key="1">
    <source>
        <dbReference type="ARBA" id="ARBA00007572"/>
    </source>
</evidence>
<dbReference type="InterPro" id="IPR016059">
    <property type="entry name" value="DNA_ligase_ATP-dep_CS"/>
</dbReference>
<reference evidence="8" key="1">
    <citation type="submission" date="2012-06" db="EMBL/GenBank/DDBJ databases">
        <title>Complete sequence of chromosome of Desulfomonile tiedjei DSM 6799.</title>
        <authorList>
            <person name="Lucas S."/>
            <person name="Copeland A."/>
            <person name="Lapidus A."/>
            <person name="Glavina del Rio T."/>
            <person name="Dalin E."/>
            <person name="Tice H."/>
            <person name="Bruce D."/>
            <person name="Goodwin L."/>
            <person name="Pitluck S."/>
            <person name="Peters L."/>
            <person name="Ovchinnikova G."/>
            <person name="Zeytun A."/>
            <person name="Lu M."/>
            <person name="Kyrpides N."/>
            <person name="Mavromatis K."/>
            <person name="Ivanova N."/>
            <person name="Brettin T."/>
            <person name="Detter J.C."/>
            <person name="Han C."/>
            <person name="Larimer F."/>
            <person name="Land M."/>
            <person name="Hauser L."/>
            <person name="Markowitz V."/>
            <person name="Cheng J.-F."/>
            <person name="Hugenholtz P."/>
            <person name="Woyke T."/>
            <person name="Wu D."/>
            <person name="Spring S."/>
            <person name="Schroeder M."/>
            <person name="Brambilla E."/>
            <person name="Klenk H.-P."/>
            <person name="Eisen J.A."/>
        </authorList>
    </citation>
    <scope>NUCLEOTIDE SEQUENCE [LARGE SCALE GENOMIC DNA]</scope>
    <source>
        <strain evidence="8">ATCC 49306 / DSM 6799 / DCB-1</strain>
    </source>
</reference>
<feature type="region of interest" description="Disordered" evidence="5">
    <location>
        <begin position="1"/>
        <end position="26"/>
    </location>
</feature>
<dbReference type="EC" id="6.5.1.1" evidence="2"/>
<dbReference type="Gene3D" id="3.30.1490.70">
    <property type="match status" value="1"/>
</dbReference>
<feature type="domain" description="ATP-dependent DNA ligase family profile" evidence="6">
    <location>
        <begin position="321"/>
        <end position="444"/>
    </location>
</feature>
<protein>
    <recommendedName>
        <fullName evidence="2">DNA ligase (ATP)</fullName>
        <ecNumber evidence="2">6.5.1.1</ecNumber>
    </recommendedName>
</protein>
<evidence type="ECO:0000256" key="2">
    <source>
        <dbReference type="ARBA" id="ARBA00012727"/>
    </source>
</evidence>
<dbReference type="PROSITE" id="PS50160">
    <property type="entry name" value="DNA_LIGASE_A3"/>
    <property type="match status" value="1"/>
</dbReference>
<dbReference type="SUPFAM" id="SSF50249">
    <property type="entry name" value="Nucleic acid-binding proteins"/>
    <property type="match status" value="1"/>
</dbReference>
<dbReference type="InterPro" id="IPR014144">
    <property type="entry name" value="LigD_PE_domain"/>
</dbReference>
<dbReference type="PANTHER" id="PTHR45674:SF4">
    <property type="entry name" value="DNA LIGASE 1"/>
    <property type="match status" value="1"/>
</dbReference>
<evidence type="ECO:0000256" key="4">
    <source>
        <dbReference type="ARBA" id="ARBA00034003"/>
    </source>
</evidence>
<sequence length="536" mass="60426">MKKRLTSYRDKRDFAKTPEPAGETESNHKVPIFVVQKHDAKKLHYDFRLEVNGVLKSWAVPKGPSLEPSVKRLAVATEDHPLEYADFEGYIPDGEYGAGPVIVWDRGFYSNITQKRGQALSIEQAIEHGHLTVLLDGERLKGAYSLSRIQSGAKAQWLMVKVKDKFAADRDLATEFQDSALSGRTLEDISNESMSETPRAALASVKKTRKSPHATDPFPSRIKPMLALLSKMPADQEQYGFEFKWDGIRAICYWDGESLRIESRNLLDITFRWPELQQLGELLGDSPAVLDGEIITLDEQGKVSFGLLKERMHLSKKPSLRLMQRVSPVYMIFDLLYYRDRSLMGLAYRERRKLLEKLGLVSNHLQVPPSFPGRGEETLAAAIENDIEGIVAKRLESGYEAGKRSGAWIKIKTGNRQELVIGGWVPEKGIRSRGVGALLVGYYDNARNLIFAGKVGTGFTDACRIELMNMLDKLEQESSPFTTKPSKEAIYVKPQLVAEIEFREWTSDGVLRHPSFKGLREDKDPTEVVREDVAVQ</sequence>
<evidence type="ECO:0000313" key="8">
    <source>
        <dbReference type="Proteomes" id="UP000006055"/>
    </source>
</evidence>
<dbReference type="InterPro" id="IPR050191">
    <property type="entry name" value="ATP-dep_DNA_ligase"/>
</dbReference>
<dbReference type="RefSeq" id="WP_014808038.1">
    <property type="nucleotide sequence ID" value="NC_018025.1"/>
</dbReference>
<dbReference type="GO" id="GO:0003910">
    <property type="term" value="F:DNA ligase (ATP) activity"/>
    <property type="evidence" value="ECO:0007669"/>
    <property type="project" value="UniProtKB-EC"/>
</dbReference>
<evidence type="ECO:0000259" key="6">
    <source>
        <dbReference type="PROSITE" id="PS50160"/>
    </source>
</evidence>
<accession>I4BZY8</accession>
<dbReference type="CDD" id="cd07906">
    <property type="entry name" value="Adenylation_DNA_ligase_LigD_LigC"/>
    <property type="match status" value="1"/>
</dbReference>
<dbReference type="AlphaFoldDB" id="I4BZY8"/>
<evidence type="ECO:0000313" key="7">
    <source>
        <dbReference type="EMBL" id="AFM22879.1"/>
    </source>
</evidence>
<dbReference type="InterPro" id="IPR012340">
    <property type="entry name" value="NA-bd_OB-fold"/>
</dbReference>
<dbReference type="PROSITE" id="PS00697">
    <property type="entry name" value="DNA_LIGASE_A1"/>
    <property type="match status" value="1"/>
</dbReference>
<dbReference type="GO" id="GO:0006281">
    <property type="term" value="P:DNA repair"/>
    <property type="evidence" value="ECO:0007669"/>
    <property type="project" value="InterPro"/>
</dbReference>
<gene>
    <name evidence="7" type="ordered locus">Desti_0132</name>
</gene>
<dbReference type="HOGENOM" id="CLU_008325_2_1_7"/>
<dbReference type="SUPFAM" id="SSF56091">
    <property type="entry name" value="DNA ligase/mRNA capping enzyme, catalytic domain"/>
    <property type="match status" value="1"/>
</dbReference>